<comment type="caution">
    <text evidence="1">The sequence shown here is derived from an EMBL/GenBank/DDBJ whole genome shotgun (WGS) entry which is preliminary data.</text>
</comment>
<organism evidence="1 2">
    <name type="scientific">Providencia rettgeri</name>
    <dbReference type="NCBI Taxonomy" id="587"/>
    <lineage>
        <taxon>Bacteria</taxon>
        <taxon>Pseudomonadati</taxon>
        <taxon>Pseudomonadota</taxon>
        <taxon>Gammaproteobacteria</taxon>
        <taxon>Enterobacterales</taxon>
        <taxon>Morganellaceae</taxon>
        <taxon>Providencia</taxon>
    </lineage>
</organism>
<dbReference type="OrthoDB" id="5918481at2"/>
<dbReference type="EMBL" id="SHDO01000010">
    <property type="protein sequence ID" value="MBX6980983.1"/>
    <property type="molecule type" value="Genomic_DNA"/>
</dbReference>
<dbReference type="KEGG" id="prg:RB151_022480"/>
<proteinExistence type="predicted"/>
<dbReference type="AlphaFoldDB" id="A0A1J0E7P9"/>
<name>A0A1J0E7P9_PRORE</name>
<dbReference type="RefSeq" id="WP_042843765.1">
    <property type="nucleotide sequence ID" value="NZ_ABEXNG020000168.1"/>
</dbReference>
<protein>
    <submittedName>
        <fullName evidence="1">Type II and III secretion system protein</fullName>
    </submittedName>
</protein>
<reference evidence="1" key="1">
    <citation type="submission" date="2019-02" db="EMBL/GenBank/DDBJ databases">
        <title>Genomic characterization of isolates from hospital effluents in KZN, South Africa.</title>
        <authorList>
            <person name="Ntshobeni N."/>
            <person name="Allam M."/>
            <person name="Ismail A."/>
            <person name="Amoako D."/>
            <person name="Essack S."/>
            <person name="Chenia H."/>
        </authorList>
    </citation>
    <scope>NUCLEOTIDE SEQUENCE</scope>
    <source>
        <strain evidence="1">AFE97_S1</strain>
    </source>
</reference>
<accession>A0A1J0E7P9</accession>
<sequence length="491" mass="54815">MKMCKLVYILLPLLLQGCSSFFEEKYNDKELFDRVTDLQDIDSSKQETFLSLGTSYLGKEVSYDRQQKKVLDKEINLTTYAPVNIYTVLEMLGEQMEITYKVDASTPQELAEKATAGEDILKNTVYTINFKGNLDEFIGYLSNLYDVSIQLKKNNLLEVNLYSNFAINLDYYGTDNNYEASLDISSNEAASSSGLKGKSTTSFKSSFWADVKDMMDKYISSGVYNIFQDSSILTFVGRQSEYNHVNKVLEQYKQANSRQFVVSYKIYILDKSKSKNLEAELGFSYNSGGTQVGFNQSLLTKLTGSLNANSNFHGGENAKFRLAAQLDAVYNLTGSKILQSGSFITRNNMPIPLNLTKTQHYVSGMTSTKNANMDITENQLTTDQIVTGSSFIITPRALSDGKIEVASGFTRKNLIGIEKFDNVQLPNYTTTEMFNTSVIKPGDLLIVGKYDENTESDGQKAGILSAILKSEDANSTIIMIVGIDNYFSINE</sequence>
<gene>
    <name evidence="1" type="ORF">EX242_12015</name>
</gene>
<dbReference type="Proteomes" id="UP000824410">
    <property type="component" value="Unassembled WGS sequence"/>
</dbReference>
<evidence type="ECO:0000313" key="1">
    <source>
        <dbReference type="EMBL" id="MBX6980983.1"/>
    </source>
</evidence>
<dbReference type="PROSITE" id="PS51257">
    <property type="entry name" value="PROKAR_LIPOPROTEIN"/>
    <property type="match status" value="1"/>
</dbReference>
<evidence type="ECO:0000313" key="2">
    <source>
        <dbReference type="Proteomes" id="UP000824410"/>
    </source>
</evidence>